<name>A0ABQ5IWL4_9ASTR</name>
<protein>
    <submittedName>
        <fullName evidence="1">Uncharacterized protein</fullName>
    </submittedName>
</protein>
<dbReference type="Proteomes" id="UP001151760">
    <property type="component" value="Unassembled WGS sequence"/>
</dbReference>
<reference evidence="1" key="1">
    <citation type="journal article" date="2022" name="Int. J. Mol. Sci.">
        <title>Draft Genome of Tanacetum Coccineum: Genomic Comparison of Closely Related Tanacetum-Family Plants.</title>
        <authorList>
            <person name="Yamashiro T."/>
            <person name="Shiraishi A."/>
            <person name="Nakayama K."/>
            <person name="Satake H."/>
        </authorList>
    </citation>
    <scope>NUCLEOTIDE SEQUENCE</scope>
</reference>
<dbReference type="EMBL" id="BQNB010021231">
    <property type="protein sequence ID" value="GJU04251.1"/>
    <property type="molecule type" value="Genomic_DNA"/>
</dbReference>
<evidence type="ECO:0000313" key="2">
    <source>
        <dbReference type="Proteomes" id="UP001151760"/>
    </source>
</evidence>
<proteinExistence type="predicted"/>
<sequence length="97" mass="10949">MADLTFVDSHNMVAYLEKSEANADFAEIVDILNASPIRYALTVTEIPQSSEPTNLDADEAIHEERGDSVERAVVWTEYVFEGVTSSYFKHKARENDH</sequence>
<organism evidence="1 2">
    <name type="scientific">Tanacetum coccineum</name>
    <dbReference type="NCBI Taxonomy" id="301880"/>
    <lineage>
        <taxon>Eukaryota</taxon>
        <taxon>Viridiplantae</taxon>
        <taxon>Streptophyta</taxon>
        <taxon>Embryophyta</taxon>
        <taxon>Tracheophyta</taxon>
        <taxon>Spermatophyta</taxon>
        <taxon>Magnoliopsida</taxon>
        <taxon>eudicotyledons</taxon>
        <taxon>Gunneridae</taxon>
        <taxon>Pentapetalae</taxon>
        <taxon>asterids</taxon>
        <taxon>campanulids</taxon>
        <taxon>Asterales</taxon>
        <taxon>Asteraceae</taxon>
        <taxon>Asteroideae</taxon>
        <taxon>Anthemideae</taxon>
        <taxon>Anthemidinae</taxon>
        <taxon>Tanacetum</taxon>
    </lineage>
</organism>
<keyword evidence="2" id="KW-1185">Reference proteome</keyword>
<accession>A0ABQ5IWL4</accession>
<comment type="caution">
    <text evidence="1">The sequence shown here is derived from an EMBL/GenBank/DDBJ whole genome shotgun (WGS) entry which is preliminary data.</text>
</comment>
<evidence type="ECO:0000313" key="1">
    <source>
        <dbReference type="EMBL" id="GJU04251.1"/>
    </source>
</evidence>
<reference evidence="1" key="2">
    <citation type="submission" date="2022-01" db="EMBL/GenBank/DDBJ databases">
        <authorList>
            <person name="Yamashiro T."/>
            <person name="Shiraishi A."/>
            <person name="Satake H."/>
            <person name="Nakayama K."/>
        </authorList>
    </citation>
    <scope>NUCLEOTIDE SEQUENCE</scope>
</reference>
<gene>
    <name evidence="1" type="ORF">Tco_1114589</name>
</gene>